<organism evidence="1 2">
    <name type="scientific">Thelephora ganbajun</name>
    <name type="common">Ganba fungus</name>
    <dbReference type="NCBI Taxonomy" id="370292"/>
    <lineage>
        <taxon>Eukaryota</taxon>
        <taxon>Fungi</taxon>
        <taxon>Dikarya</taxon>
        <taxon>Basidiomycota</taxon>
        <taxon>Agaricomycotina</taxon>
        <taxon>Agaricomycetes</taxon>
        <taxon>Thelephorales</taxon>
        <taxon>Thelephoraceae</taxon>
        <taxon>Thelephora</taxon>
    </lineage>
</organism>
<evidence type="ECO:0000313" key="1">
    <source>
        <dbReference type="EMBL" id="KAF9646705.1"/>
    </source>
</evidence>
<keyword evidence="2" id="KW-1185">Reference proteome</keyword>
<protein>
    <submittedName>
        <fullName evidence="1">Uncharacterized protein</fullName>
    </submittedName>
</protein>
<feature type="non-terminal residue" evidence="1">
    <location>
        <position position="54"/>
    </location>
</feature>
<proteinExistence type="predicted"/>
<reference evidence="1" key="2">
    <citation type="journal article" date="2020" name="Nat. Commun.">
        <title>Large-scale genome sequencing of mycorrhizal fungi provides insights into the early evolution of symbiotic traits.</title>
        <authorList>
            <person name="Miyauchi S."/>
            <person name="Kiss E."/>
            <person name="Kuo A."/>
            <person name="Drula E."/>
            <person name="Kohler A."/>
            <person name="Sanchez-Garcia M."/>
            <person name="Morin E."/>
            <person name="Andreopoulos B."/>
            <person name="Barry K.W."/>
            <person name="Bonito G."/>
            <person name="Buee M."/>
            <person name="Carver A."/>
            <person name="Chen C."/>
            <person name="Cichocki N."/>
            <person name="Clum A."/>
            <person name="Culley D."/>
            <person name="Crous P.W."/>
            <person name="Fauchery L."/>
            <person name="Girlanda M."/>
            <person name="Hayes R.D."/>
            <person name="Keri Z."/>
            <person name="LaButti K."/>
            <person name="Lipzen A."/>
            <person name="Lombard V."/>
            <person name="Magnuson J."/>
            <person name="Maillard F."/>
            <person name="Murat C."/>
            <person name="Nolan M."/>
            <person name="Ohm R.A."/>
            <person name="Pangilinan J."/>
            <person name="Pereira M.F."/>
            <person name="Perotto S."/>
            <person name="Peter M."/>
            <person name="Pfister S."/>
            <person name="Riley R."/>
            <person name="Sitrit Y."/>
            <person name="Stielow J.B."/>
            <person name="Szollosi G."/>
            <person name="Zifcakova L."/>
            <person name="Stursova M."/>
            <person name="Spatafora J.W."/>
            <person name="Tedersoo L."/>
            <person name="Vaario L.M."/>
            <person name="Yamada A."/>
            <person name="Yan M."/>
            <person name="Wang P."/>
            <person name="Xu J."/>
            <person name="Bruns T."/>
            <person name="Baldrian P."/>
            <person name="Vilgalys R."/>
            <person name="Dunand C."/>
            <person name="Henrissat B."/>
            <person name="Grigoriev I.V."/>
            <person name="Hibbett D."/>
            <person name="Nagy L.G."/>
            <person name="Martin F.M."/>
        </authorList>
    </citation>
    <scope>NUCLEOTIDE SEQUENCE</scope>
    <source>
        <strain evidence="1">P2</strain>
    </source>
</reference>
<comment type="caution">
    <text evidence="1">The sequence shown here is derived from an EMBL/GenBank/DDBJ whole genome shotgun (WGS) entry which is preliminary data.</text>
</comment>
<evidence type="ECO:0000313" key="2">
    <source>
        <dbReference type="Proteomes" id="UP000886501"/>
    </source>
</evidence>
<dbReference type="EMBL" id="MU118051">
    <property type="protein sequence ID" value="KAF9646705.1"/>
    <property type="molecule type" value="Genomic_DNA"/>
</dbReference>
<gene>
    <name evidence="1" type="ORF">BDM02DRAFT_3118247</name>
</gene>
<dbReference type="Proteomes" id="UP000886501">
    <property type="component" value="Unassembled WGS sequence"/>
</dbReference>
<reference evidence="1" key="1">
    <citation type="submission" date="2019-10" db="EMBL/GenBank/DDBJ databases">
        <authorList>
            <consortium name="DOE Joint Genome Institute"/>
            <person name="Kuo A."/>
            <person name="Miyauchi S."/>
            <person name="Kiss E."/>
            <person name="Drula E."/>
            <person name="Kohler A."/>
            <person name="Sanchez-Garcia M."/>
            <person name="Andreopoulos B."/>
            <person name="Barry K.W."/>
            <person name="Bonito G."/>
            <person name="Buee M."/>
            <person name="Carver A."/>
            <person name="Chen C."/>
            <person name="Cichocki N."/>
            <person name="Clum A."/>
            <person name="Culley D."/>
            <person name="Crous P.W."/>
            <person name="Fauchery L."/>
            <person name="Girlanda M."/>
            <person name="Hayes R."/>
            <person name="Keri Z."/>
            <person name="Labutti K."/>
            <person name="Lipzen A."/>
            <person name="Lombard V."/>
            <person name="Magnuson J."/>
            <person name="Maillard F."/>
            <person name="Morin E."/>
            <person name="Murat C."/>
            <person name="Nolan M."/>
            <person name="Ohm R."/>
            <person name="Pangilinan J."/>
            <person name="Pereira M."/>
            <person name="Perotto S."/>
            <person name="Peter M."/>
            <person name="Riley R."/>
            <person name="Sitrit Y."/>
            <person name="Stielow B."/>
            <person name="Szollosi G."/>
            <person name="Zifcakova L."/>
            <person name="Stursova M."/>
            <person name="Spatafora J.W."/>
            <person name="Tedersoo L."/>
            <person name="Vaario L.-M."/>
            <person name="Yamada A."/>
            <person name="Yan M."/>
            <person name="Wang P."/>
            <person name="Xu J."/>
            <person name="Bruns T."/>
            <person name="Baldrian P."/>
            <person name="Vilgalys R."/>
            <person name="Henrissat B."/>
            <person name="Grigoriev I.V."/>
            <person name="Hibbett D."/>
            <person name="Nagy L.G."/>
            <person name="Martin F.M."/>
        </authorList>
    </citation>
    <scope>NUCLEOTIDE SEQUENCE</scope>
    <source>
        <strain evidence="1">P2</strain>
    </source>
</reference>
<accession>A0ACB6ZAG5</accession>
<sequence length="54" mass="5871">MATDKNIVSRWRAYTGGVVNLSWFNGGGPDRGQAIHAVRNSLGITEGYSVVLFM</sequence>
<name>A0ACB6ZAG5_THEGA</name>